<dbReference type="Proteomes" id="UP000461670">
    <property type="component" value="Unassembled WGS sequence"/>
</dbReference>
<proteinExistence type="predicted"/>
<dbReference type="InterPro" id="IPR024572">
    <property type="entry name" value="RcnB"/>
</dbReference>
<keyword evidence="2" id="KW-1133">Transmembrane helix</keyword>
<accession>A0A7V8JQB4</accession>
<feature type="region of interest" description="Disordered" evidence="1">
    <location>
        <begin position="26"/>
        <end position="96"/>
    </location>
</feature>
<evidence type="ECO:0000256" key="2">
    <source>
        <dbReference type="SAM" id="Phobius"/>
    </source>
</evidence>
<keyword evidence="2" id="KW-0472">Membrane</keyword>
<feature type="chain" id="PRO_5031250743" description="Regulator RcnB of Ni and Co efflux" evidence="3">
    <location>
        <begin position="25"/>
        <end position="163"/>
    </location>
</feature>
<comment type="caution">
    <text evidence="4">The sequence shown here is derived from an EMBL/GenBank/DDBJ whole genome shotgun (WGS) entry which is preliminary data.</text>
</comment>
<gene>
    <name evidence="4" type="ORF">GAK30_01890</name>
</gene>
<evidence type="ECO:0000256" key="3">
    <source>
        <dbReference type="SAM" id="SignalP"/>
    </source>
</evidence>
<evidence type="ECO:0000313" key="4">
    <source>
        <dbReference type="EMBL" id="KAF1021405.1"/>
    </source>
</evidence>
<name>A0A7V8JQB4_9BURK</name>
<dbReference type="EMBL" id="WNDQ01000022">
    <property type="protein sequence ID" value="KAF1021405.1"/>
    <property type="molecule type" value="Genomic_DNA"/>
</dbReference>
<evidence type="ECO:0008006" key="6">
    <source>
        <dbReference type="Google" id="ProtNLM"/>
    </source>
</evidence>
<feature type="transmembrane region" description="Helical" evidence="2">
    <location>
        <begin position="139"/>
        <end position="162"/>
    </location>
</feature>
<organism evidence="4 5">
    <name type="scientific">Paracidovorax wautersii</name>
    <dbReference type="NCBI Taxonomy" id="1177982"/>
    <lineage>
        <taxon>Bacteria</taxon>
        <taxon>Pseudomonadati</taxon>
        <taxon>Pseudomonadota</taxon>
        <taxon>Betaproteobacteria</taxon>
        <taxon>Burkholderiales</taxon>
        <taxon>Comamonadaceae</taxon>
        <taxon>Paracidovorax</taxon>
    </lineage>
</organism>
<reference evidence="5" key="1">
    <citation type="journal article" date="2020" name="MBio">
        <title>Horizontal gene transfer to a defensive symbiont with a reduced genome amongst a multipartite beetle microbiome.</title>
        <authorList>
            <person name="Waterworth S.C."/>
            <person name="Florez L.V."/>
            <person name="Rees E.R."/>
            <person name="Hertweck C."/>
            <person name="Kaltenpoth M."/>
            <person name="Kwan J.C."/>
        </authorList>
    </citation>
    <scope>NUCLEOTIDE SEQUENCE [LARGE SCALE GENOMIC DNA]</scope>
</reference>
<keyword evidence="3" id="KW-0732">Signal</keyword>
<dbReference type="AlphaFoldDB" id="A0A7V8JQB4"/>
<evidence type="ECO:0000313" key="5">
    <source>
        <dbReference type="Proteomes" id="UP000461670"/>
    </source>
</evidence>
<keyword evidence="2" id="KW-0812">Transmembrane</keyword>
<protein>
    <recommendedName>
        <fullName evidence="6">Regulator RcnB of Ni and Co efflux</fullName>
    </recommendedName>
</protein>
<feature type="signal peptide" evidence="3">
    <location>
        <begin position="1"/>
        <end position="24"/>
    </location>
</feature>
<evidence type="ECO:0000256" key="1">
    <source>
        <dbReference type="SAM" id="MobiDB-lite"/>
    </source>
</evidence>
<dbReference type="Pfam" id="PF11776">
    <property type="entry name" value="RcnB"/>
    <property type="match status" value="1"/>
</dbReference>
<dbReference type="Gene3D" id="3.10.450.160">
    <property type="entry name" value="inner membrane protein cigr"/>
    <property type="match status" value="1"/>
</dbReference>
<sequence length="163" mass="17784">MKTRRWVGCALAAALMVAGAAAQAQHQGFGQGGPRGEQRGDGGYASRDMGPPGQSRGAYRHPSQRDYRHGYRPGSPRHAGPRYAPPPPPRYGYSHGYPSPRVGVYPGGYLPPAYRHRYYVVDQWRGYPRLTPPPRGYHWVQIGGDFALVAIASGIIASIIMAN</sequence>